<dbReference type="PANTHER" id="PTHR43300:SF11">
    <property type="entry name" value="ACETYLTRANSFERASE RV3034C-RELATED"/>
    <property type="match status" value="1"/>
</dbReference>
<keyword evidence="2" id="KW-0677">Repeat</keyword>
<evidence type="ECO:0000313" key="4">
    <source>
        <dbReference type="Proteomes" id="UP000741863"/>
    </source>
</evidence>
<dbReference type="PANTHER" id="PTHR43300">
    <property type="entry name" value="ACETYLTRANSFERASE"/>
    <property type="match status" value="1"/>
</dbReference>
<dbReference type="Pfam" id="PF00132">
    <property type="entry name" value="Hexapep"/>
    <property type="match status" value="1"/>
</dbReference>
<keyword evidence="1" id="KW-0808">Transferase</keyword>
<evidence type="ECO:0000256" key="2">
    <source>
        <dbReference type="ARBA" id="ARBA00022737"/>
    </source>
</evidence>
<dbReference type="CDD" id="cd03349">
    <property type="entry name" value="LbH_XAT"/>
    <property type="match status" value="1"/>
</dbReference>
<reference evidence="3 4" key="1">
    <citation type="submission" date="2021-01" db="EMBL/GenBank/DDBJ databases">
        <title>Genomic Encyclopedia of Type Strains, Phase IV (KMG-IV): sequencing the most valuable type-strain genomes for metagenomic binning, comparative biology and taxonomic classification.</title>
        <authorList>
            <person name="Goeker M."/>
        </authorList>
    </citation>
    <scope>NUCLEOTIDE SEQUENCE [LARGE SCALE GENOMIC DNA]</scope>
    <source>
        <strain evidence="3 4">DSM 25540</strain>
    </source>
</reference>
<protein>
    <submittedName>
        <fullName evidence="3">Acetyltransferase-like isoleucine patch superfamily enzyme</fullName>
    </submittedName>
</protein>
<accession>A0ABS2PD02</accession>
<sequence length="181" mass="20109">MIHELRLRPDLSGYNIGKGTYAAANFQVFSWGEGTKLSIGNYCSISSDVKILLGGEHRSDWVTTYPFSVLDPHKHHIGHPQSKGDVAIGHDVWIAMGVSILSGVTIGNGAVIAAFSNVTKDVPPYSVVGGNPAKLIRKRFDDHVIQALEQISWWSWDDDKISKAMPYLLNQDIERFIELYN</sequence>
<dbReference type="InterPro" id="IPR050179">
    <property type="entry name" value="Trans_hexapeptide_repeat"/>
</dbReference>
<comment type="caution">
    <text evidence="3">The sequence shown here is derived from an EMBL/GenBank/DDBJ whole genome shotgun (WGS) entry which is preliminary data.</text>
</comment>
<dbReference type="InterPro" id="IPR011004">
    <property type="entry name" value="Trimer_LpxA-like_sf"/>
</dbReference>
<name>A0ABS2PD02_9BACL</name>
<dbReference type="InterPro" id="IPR001451">
    <property type="entry name" value="Hexapep"/>
</dbReference>
<dbReference type="Proteomes" id="UP000741863">
    <property type="component" value="Unassembled WGS sequence"/>
</dbReference>
<dbReference type="InterPro" id="IPR018357">
    <property type="entry name" value="Hexapep_transf_CS"/>
</dbReference>
<keyword evidence="4" id="KW-1185">Reference proteome</keyword>
<dbReference type="PROSITE" id="PS00101">
    <property type="entry name" value="HEXAPEP_TRANSFERASES"/>
    <property type="match status" value="1"/>
</dbReference>
<dbReference type="SUPFAM" id="SSF51161">
    <property type="entry name" value="Trimeric LpxA-like enzymes"/>
    <property type="match status" value="1"/>
</dbReference>
<gene>
    <name evidence="3" type="ORF">JOD17_002409</name>
</gene>
<dbReference type="Gene3D" id="2.160.10.10">
    <property type="entry name" value="Hexapeptide repeat proteins"/>
    <property type="match status" value="1"/>
</dbReference>
<evidence type="ECO:0000256" key="1">
    <source>
        <dbReference type="ARBA" id="ARBA00022679"/>
    </source>
</evidence>
<organism evidence="3 4">
    <name type="scientific">Geomicrobium sediminis</name>
    <dbReference type="NCBI Taxonomy" id="1347788"/>
    <lineage>
        <taxon>Bacteria</taxon>
        <taxon>Bacillati</taxon>
        <taxon>Bacillota</taxon>
        <taxon>Bacilli</taxon>
        <taxon>Bacillales</taxon>
        <taxon>Geomicrobium</taxon>
    </lineage>
</organism>
<dbReference type="EMBL" id="JAFBEC010000006">
    <property type="protein sequence ID" value="MBM7633315.1"/>
    <property type="molecule type" value="Genomic_DNA"/>
</dbReference>
<evidence type="ECO:0000313" key="3">
    <source>
        <dbReference type="EMBL" id="MBM7633315.1"/>
    </source>
</evidence>
<proteinExistence type="predicted"/>